<gene>
    <name evidence="1" type="ORF">RCL2_001840500</name>
</gene>
<dbReference type="EMBL" id="BLAL01000206">
    <property type="protein sequence ID" value="GES91602.1"/>
    <property type="molecule type" value="Genomic_DNA"/>
</dbReference>
<comment type="caution">
    <text evidence="1">The sequence shown here is derived from an EMBL/GenBank/DDBJ whole genome shotgun (WGS) entry which is preliminary data.</text>
</comment>
<name>A0A8H3LMY0_9GLOM</name>
<accession>A0A8H3LMY0</accession>
<proteinExistence type="predicted"/>
<organism evidence="1 2">
    <name type="scientific">Rhizophagus clarus</name>
    <dbReference type="NCBI Taxonomy" id="94130"/>
    <lineage>
        <taxon>Eukaryota</taxon>
        <taxon>Fungi</taxon>
        <taxon>Fungi incertae sedis</taxon>
        <taxon>Mucoromycota</taxon>
        <taxon>Glomeromycotina</taxon>
        <taxon>Glomeromycetes</taxon>
        <taxon>Glomerales</taxon>
        <taxon>Glomeraceae</taxon>
        <taxon>Rhizophagus</taxon>
    </lineage>
</organism>
<reference evidence="1" key="1">
    <citation type="submission" date="2019-10" db="EMBL/GenBank/DDBJ databases">
        <title>Conservation and host-specific expression of non-tandemly repeated heterogenous ribosome RNA gene in arbuscular mycorrhizal fungi.</title>
        <authorList>
            <person name="Maeda T."/>
            <person name="Kobayashi Y."/>
            <person name="Nakagawa T."/>
            <person name="Ezawa T."/>
            <person name="Yamaguchi K."/>
            <person name="Bino T."/>
            <person name="Nishimoto Y."/>
            <person name="Shigenobu S."/>
            <person name="Kawaguchi M."/>
        </authorList>
    </citation>
    <scope>NUCLEOTIDE SEQUENCE</scope>
    <source>
        <strain evidence="1">HR1</strain>
    </source>
</reference>
<sequence length="86" mass="10096">MICYRNTTQKETDLIKVLCEYCRCVFSQLEPLFFNAVVEPTPRQQTLLNRTTFNCMISFLSKLISLNNPQIIKILLCCARTLSRRF</sequence>
<dbReference type="Proteomes" id="UP000615446">
    <property type="component" value="Unassembled WGS sequence"/>
</dbReference>
<evidence type="ECO:0000313" key="2">
    <source>
        <dbReference type="Proteomes" id="UP000615446"/>
    </source>
</evidence>
<evidence type="ECO:0000313" key="1">
    <source>
        <dbReference type="EMBL" id="GES91602.1"/>
    </source>
</evidence>
<dbReference type="AlphaFoldDB" id="A0A8H3LMY0"/>
<protein>
    <submittedName>
        <fullName evidence="1">Uncharacterized protein</fullName>
    </submittedName>
</protein>